<name>A0A151JA84_9HYME</name>
<keyword evidence="2" id="KW-1185">Reference proteome</keyword>
<organism evidence="1 2">
    <name type="scientific">Trachymyrmex cornetzi</name>
    <dbReference type="NCBI Taxonomy" id="471704"/>
    <lineage>
        <taxon>Eukaryota</taxon>
        <taxon>Metazoa</taxon>
        <taxon>Ecdysozoa</taxon>
        <taxon>Arthropoda</taxon>
        <taxon>Hexapoda</taxon>
        <taxon>Insecta</taxon>
        <taxon>Pterygota</taxon>
        <taxon>Neoptera</taxon>
        <taxon>Endopterygota</taxon>
        <taxon>Hymenoptera</taxon>
        <taxon>Apocrita</taxon>
        <taxon>Aculeata</taxon>
        <taxon>Formicoidea</taxon>
        <taxon>Formicidae</taxon>
        <taxon>Myrmicinae</taxon>
        <taxon>Trachymyrmex</taxon>
    </lineage>
</organism>
<sequence length="84" mass="9615">YSILKTGTPLYLADGLKFYSRPRDTSRVSPLDPVVPNCRTSAYQHSFAYAASLLWNSLPRAVRESESLTSFRHALFCHLRRRVV</sequence>
<dbReference type="EMBL" id="KQ979326">
    <property type="protein sequence ID" value="KYN21921.1"/>
    <property type="molecule type" value="Genomic_DNA"/>
</dbReference>
<proteinExistence type="predicted"/>
<dbReference type="AlphaFoldDB" id="A0A151JA84"/>
<reference evidence="1 2" key="1">
    <citation type="submission" date="2015-09" db="EMBL/GenBank/DDBJ databases">
        <title>Trachymyrmex cornetzi WGS genome.</title>
        <authorList>
            <person name="Nygaard S."/>
            <person name="Hu H."/>
            <person name="Boomsma J."/>
            <person name="Zhang G."/>
        </authorList>
    </citation>
    <scope>NUCLEOTIDE SEQUENCE [LARGE SCALE GENOMIC DNA]</scope>
    <source>
        <strain evidence="1">Tcor2-1</strain>
        <tissue evidence="1">Whole body</tissue>
    </source>
</reference>
<protein>
    <submittedName>
        <fullName evidence="1">Uncharacterized protein</fullName>
    </submittedName>
</protein>
<accession>A0A151JA84</accession>
<gene>
    <name evidence="1" type="ORF">ALC57_05698</name>
</gene>
<evidence type="ECO:0000313" key="2">
    <source>
        <dbReference type="Proteomes" id="UP000078492"/>
    </source>
</evidence>
<dbReference type="Proteomes" id="UP000078492">
    <property type="component" value="Unassembled WGS sequence"/>
</dbReference>
<feature type="non-terminal residue" evidence="1">
    <location>
        <position position="1"/>
    </location>
</feature>
<evidence type="ECO:0000313" key="1">
    <source>
        <dbReference type="EMBL" id="KYN21921.1"/>
    </source>
</evidence>